<organism evidence="1 2">
    <name type="scientific">Smallanthus sonchifolius</name>
    <dbReference type="NCBI Taxonomy" id="185202"/>
    <lineage>
        <taxon>Eukaryota</taxon>
        <taxon>Viridiplantae</taxon>
        <taxon>Streptophyta</taxon>
        <taxon>Embryophyta</taxon>
        <taxon>Tracheophyta</taxon>
        <taxon>Spermatophyta</taxon>
        <taxon>Magnoliopsida</taxon>
        <taxon>eudicotyledons</taxon>
        <taxon>Gunneridae</taxon>
        <taxon>Pentapetalae</taxon>
        <taxon>asterids</taxon>
        <taxon>campanulids</taxon>
        <taxon>Asterales</taxon>
        <taxon>Asteraceae</taxon>
        <taxon>Asteroideae</taxon>
        <taxon>Heliantheae alliance</taxon>
        <taxon>Millerieae</taxon>
        <taxon>Smallanthus</taxon>
    </lineage>
</organism>
<name>A0ACB9J4T3_9ASTR</name>
<evidence type="ECO:0000313" key="2">
    <source>
        <dbReference type="Proteomes" id="UP001056120"/>
    </source>
</evidence>
<protein>
    <submittedName>
        <fullName evidence="1">Uncharacterized protein</fullName>
    </submittedName>
</protein>
<sequence>MALDTKAHEVIFEEITGARKVILNRPKKLNSLNYEMLRKMYEKLKAYENDPTVKLIILKVFVMPEVLIGLFPDVGASYFLS</sequence>
<evidence type="ECO:0000313" key="1">
    <source>
        <dbReference type="EMBL" id="KAI3814726.1"/>
    </source>
</evidence>
<proteinExistence type="predicted"/>
<reference evidence="1 2" key="2">
    <citation type="journal article" date="2022" name="Mol. Ecol. Resour.">
        <title>The genomes of chicory, endive, great burdock and yacon provide insights into Asteraceae paleo-polyploidization history and plant inulin production.</title>
        <authorList>
            <person name="Fan W."/>
            <person name="Wang S."/>
            <person name="Wang H."/>
            <person name="Wang A."/>
            <person name="Jiang F."/>
            <person name="Liu H."/>
            <person name="Zhao H."/>
            <person name="Xu D."/>
            <person name="Zhang Y."/>
        </authorList>
    </citation>
    <scope>NUCLEOTIDE SEQUENCE [LARGE SCALE GENOMIC DNA]</scope>
    <source>
        <strain evidence="2">cv. Yunnan</strain>
        <tissue evidence="1">Leaves</tissue>
    </source>
</reference>
<gene>
    <name evidence="1" type="ORF">L1987_14370</name>
</gene>
<reference evidence="2" key="1">
    <citation type="journal article" date="2022" name="Mol. Ecol. Resour.">
        <title>The genomes of chicory, endive, great burdock and yacon provide insights into Asteraceae palaeo-polyploidization history and plant inulin production.</title>
        <authorList>
            <person name="Fan W."/>
            <person name="Wang S."/>
            <person name="Wang H."/>
            <person name="Wang A."/>
            <person name="Jiang F."/>
            <person name="Liu H."/>
            <person name="Zhao H."/>
            <person name="Xu D."/>
            <person name="Zhang Y."/>
        </authorList>
    </citation>
    <scope>NUCLEOTIDE SEQUENCE [LARGE SCALE GENOMIC DNA]</scope>
    <source>
        <strain evidence="2">cv. Yunnan</strain>
    </source>
</reference>
<dbReference type="EMBL" id="CM042022">
    <property type="protein sequence ID" value="KAI3814726.1"/>
    <property type="molecule type" value="Genomic_DNA"/>
</dbReference>
<comment type="caution">
    <text evidence="1">The sequence shown here is derived from an EMBL/GenBank/DDBJ whole genome shotgun (WGS) entry which is preliminary data.</text>
</comment>
<keyword evidence="2" id="KW-1185">Reference proteome</keyword>
<accession>A0ACB9J4T3</accession>
<dbReference type="Proteomes" id="UP001056120">
    <property type="component" value="Linkage Group LG05"/>
</dbReference>